<evidence type="ECO:0000313" key="2">
    <source>
        <dbReference type="EMBL" id="GGK21418.1"/>
    </source>
</evidence>
<reference evidence="3" key="1">
    <citation type="journal article" date="2019" name="Int. J. Syst. Evol. Microbiol.">
        <title>The Global Catalogue of Microorganisms (GCM) 10K type strain sequencing project: providing services to taxonomists for standard genome sequencing and annotation.</title>
        <authorList>
            <consortium name="The Broad Institute Genomics Platform"/>
            <consortium name="The Broad Institute Genome Sequencing Center for Infectious Disease"/>
            <person name="Wu L."/>
            <person name="Ma J."/>
        </authorList>
    </citation>
    <scope>NUCLEOTIDE SEQUENCE [LARGE SCALE GENOMIC DNA]</scope>
    <source>
        <strain evidence="3">JCM 30331</strain>
    </source>
</reference>
<gene>
    <name evidence="2" type="ORF">GCM10008955_13580</name>
</gene>
<dbReference type="Proteomes" id="UP000647587">
    <property type="component" value="Unassembled WGS sequence"/>
</dbReference>
<sequence>MFRSGPTRRAPSSPGASLWLSAATTQPAAPRAARMSELLEVKEARRNMALTLNPVQITFQDCPVTVQAGQKPPDRMVGWKT</sequence>
<feature type="region of interest" description="Disordered" evidence="1">
    <location>
        <begin position="1"/>
        <end position="31"/>
    </location>
</feature>
<name>A0ABQ2EQH7_9DEIO</name>
<dbReference type="EMBL" id="BMPP01000004">
    <property type="protein sequence ID" value="GGK21418.1"/>
    <property type="molecule type" value="Genomic_DNA"/>
</dbReference>
<keyword evidence="3" id="KW-1185">Reference proteome</keyword>
<accession>A0ABQ2EQH7</accession>
<proteinExistence type="predicted"/>
<feature type="compositionally biased region" description="Low complexity" evidence="1">
    <location>
        <begin position="22"/>
        <end position="31"/>
    </location>
</feature>
<evidence type="ECO:0000313" key="3">
    <source>
        <dbReference type="Proteomes" id="UP000647587"/>
    </source>
</evidence>
<organism evidence="2 3">
    <name type="scientific">Deinococcus malanensis</name>
    <dbReference type="NCBI Taxonomy" id="1706855"/>
    <lineage>
        <taxon>Bacteria</taxon>
        <taxon>Thermotogati</taxon>
        <taxon>Deinococcota</taxon>
        <taxon>Deinococci</taxon>
        <taxon>Deinococcales</taxon>
        <taxon>Deinococcaceae</taxon>
        <taxon>Deinococcus</taxon>
    </lineage>
</organism>
<protein>
    <submittedName>
        <fullName evidence="2">Uncharacterized protein</fullName>
    </submittedName>
</protein>
<comment type="caution">
    <text evidence="2">The sequence shown here is derived from an EMBL/GenBank/DDBJ whole genome shotgun (WGS) entry which is preliminary data.</text>
</comment>
<evidence type="ECO:0000256" key="1">
    <source>
        <dbReference type="SAM" id="MobiDB-lite"/>
    </source>
</evidence>